<dbReference type="Pfam" id="PF25156">
    <property type="entry name" value="PNGase_A_C"/>
    <property type="match status" value="1"/>
</dbReference>
<dbReference type="Proteomes" id="UP000230069">
    <property type="component" value="Unassembled WGS sequence"/>
</dbReference>
<evidence type="ECO:0000259" key="2">
    <source>
        <dbReference type="Pfam" id="PF12222"/>
    </source>
</evidence>
<dbReference type="InterPro" id="IPR021102">
    <property type="entry name" value="PNGase_A"/>
</dbReference>
<protein>
    <recommendedName>
        <fullName evidence="2">Peptide N-acetyl-beta-D-glucosaminyl asparaginase amidase A N-terminal domain-containing protein</fullName>
    </recommendedName>
</protein>
<feature type="domain" description="Peptide N-acetyl-beta-D-glucosaminyl asparaginase amidase A N-terminal" evidence="2">
    <location>
        <begin position="61"/>
        <end position="373"/>
    </location>
</feature>
<dbReference type="FunCoup" id="A0A2G5D2T5">
    <property type="interactions" value="270"/>
</dbReference>
<reference evidence="3 4" key="1">
    <citation type="submission" date="2017-09" db="EMBL/GenBank/DDBJ databases">
        <title>WGS assembly of Aquilegia coerulea Goldsmith.</title>
        <authorList>
            <person name="Hodges S."/>
            <person name="Kramer E."/>
            <person name="Nordborg M."/>
            <person name="Tomkins J."/>
            <person name="Borevitz J."/>
            <person name="Derieg N."/>
            <person name="Yan J."/>
            <person name="Mihaltcheva S."/>
            <person name="Hayes R.D."/>
            <person name="Rokhsar D."/>
        </authorList>
    </citation>
    <scope>NUCLEOTIDE SEQUENCE [LARGE SCALE GENOMIC DNA]</scope>
    <source>
        <strain evidence="4">cv. Goldsmith</strain>
    </source>
</reference>
<dbReference type="AlphaFoldDB" id="A0A2G5D2T5"/>
<sequence length="574" mass="64567">MHLLLLFFFTLYSTSSSSSSSSHLPDHFFKSTLQQNASLPTEYLEVTKPLSFNDIKPSSSTLYSPPSDCPDSWTHIVLEFYATCKGEQYDRIVGIWLDGVEILRTSTPEPTESGIFWNVRKDVTRYSSLFSRSNLTFTVMLENIVNDVFTGIYHVNVSLLYYNGEEARIPLEPLRFISELKPQLGVKNKEEILYESNADLIIPVCSDGGNDGFWFRIQNEKDMHFKEIQIPMNSYRVVLEIYVSFHGNDEFWYSNPPNSYIEFNHLTTPRGNGAFRQVFVMIDGIFVGFVMPFPVIFTGGINPLFWEPVVSIGAFDLPSYDLDLSPFLGLLLDGKPHSFGIGVTESIPFWLVDANLHLWLDSSSSTVMAKSVMSHTSPLSVHRKSKFKSLDGSFKIETERKIEFSGWVNSSIGNLTTYTSHEFKFKNSIKFKNHGQFKKVEQKIKVKTEVKVESDTGESLTRKTIKRKYPLNVLTSTRAGLENNTDLLITNVSHALNEKRSLSSSSVDFSSSVSNSQVSGGWMVVQDHSVLSGDASTNQILLYKDEAGCYSRTISASNGKVLQDDSTLACTSSL</sequence>
<organism evidence="3 4">
    <name type="scientific">Aquilegia coerulea</name>
    <name type="common">Rocky mountain columbine</name>
    <dbReference type="NCBI Taxonomy" id="218851"/>
    <lineage>
        <taxon>Eukaryota</taxon>
        <taxon>Viridiplantae</taxon>
        <taxon>Streptophyta</taxon>
        <taxon>Embryophyta</taxon>
        <taxon>Tracheophyta</taxon>
        <taxon>Spermatophyta</taxon>
        <taxon>Magnoliopsida</taxon>
        <taxon>Ranunculales</taxon>
        <taxon>Ranunculaceae</taxon>
        <taxon>Thalictroideae</taxon>
        <taxon>Aquilegia</taxon>
    </lineage>
</organism>
<dbReference type="EMBL" id="KZ305047">
    <property type="protein sequence ID" value="PIA37527.1"/>
    <property type="molecule type" value="Genomic_DNA"/>
</dbReference>
<dbReference type="InParanoid" id="A0A2G5D2T5"/>
<feature type="chain" id="PRO_5013828307" description="Peptide N-acetyl-beta-D-glucosaminyl asparaginase amidase A N-terminal domain-containing protein" evidence="1">
    <location>
        <begin position="17"/>
        <end position="574"/>
    </location>
</feature>
<evidence type="ECO:0000313" key="3">
    <source>
        <dbReference type="EMBL" id="PIA37527.1"/>
    </source>
</evidence>
<dbReference type="OrthoDB" id="1612078at2759"/>
<feature type="signal peptide" evidence="1">
    <location>
        <begin position="1"/>
        <end position="16"/>
    </location>
</feature>
<evidence type="ECO:0000313" key="4">
    <source>
        <dbReference type="Proteomes" id="UP000230069"/>
    </source>
</evidence>
<evidence type="ECO:0000256" key="1">
    <source>
        <dbReference type="SAM" id="SignalP"/>
    </source>
</evidence>
<dbReference type="PANTHER" id="PTHR31104">
    <property type="entry name" value="PEPTIDE-N4-(N-ACETYL-BETA-GLUCOSAMINYL)ASPARAGINE AMIDASE A PROTEIN"/>
    <property type="match status" value="1"/>
</dbReference>
<keyword evidence="1" id="KW-0732">Signal</keyword>
<proteinExistence type="predicted"/>
<keyword evidence="4" id="KW-1185">Reference proteome</keyword>
<dbReference type="InterPro" id="IPR056948">
    <property type="entry name" value="PNGaseA_N"/>
</dbReference>
<accession>A0A2G5D2T5</accession>
<gene>
    <name evidence="3" type="ORF">AQUCO_03000240v1</name>
</gene>
<name>A0A2G5D2T5_AQUCA</name>
<dbReference type="Pfam" id="PF12222">
    <property type="entry name" value="PNGaseA"/>
    <property type="match status" value="1"/>
</dbReference>